<keyword evidence="2" id="KW-1185">Reference proteome</keyword>
<reference evidence="1 2" key="1">
    <citation type="journal article" date="2011" name="PLoS Pathog.">
        <title>Endophytic Life Strategies Decoded by Genome and Transcriptome Analyses of the Mutualistic Root Symbiont Piriformospora indica.</title>
        <authorList>
            <person name="Zuccaro A."/>
            <person name="Lahrmann U."/>
            <person name="Guldener U."/>
            <person name="Langen G."/>
            <person name="Pfiffi S."/>
            <person name="Biedenkopf D."/>
            <person name="Wong P."/>
            <person name="Samans B."/>
            <person name="Grimm C."/>
            <person name="Basiewicz M."/>
            <person name="Murat C."/>
            <person name="Martin F."/>
            <person name="Kogel K.H."/>
        </authorList>
    </citation>
    <scope>NUCLEOTIDE SEQUENCE [LARGE SCALE GENOMIC DNA]</scope>
    <source>
        <strain evidence="1 2">DSM 11827</strain>
    </source>
</reference>
<dbReference type="STRING" id="1109443.G4U2D5"/>
<dbReference type="EMBL" id="CAFZ01001869">
    <property type="protein sequence ID" value="CCA77756.1"/>
    <property type="molecule type" value="Genomic_DNA"/>
</dbReference>
<evidence type="ECO:0000313" key="1">
    <source>
        <dbReference type="EMBL" id="CCA77756.1"/>
    </source>
</evidence>
<organism evidence="1 2">
    <name type="scientific">Serendipita indica (strain DSM 11827)</name>
    <name type="common">Root endophyte fungus</name>
    <name type="synonym">Piriformospora indica</name>
    <dbReference type="NCBI Taxonomy" id="1109443"/>
    <lineage>
        <taxon>Eukaryota</taxon>
        <taxon>Fungi</taxon>
        <taxon>Dikarya</taxon>
        <taxon>Basidiomycota</taxon>
        <taxon>Agaricomycotina</taxon>
        <taxon>Agaricomycetes</taxon>
        <taxon>Sebacinales</taxon>
        <taxon>Serendipitaceae</taxon>
        <taxon>Serendipita</taxon>
    </lineage>
</organism>
<dbReference type="InParanoid" id="G4U2D5"/>
<gene>
    <name evidence="1" type="ORF">PIIN_02978</name>
</gene>
<dbReference type="AlphaFoldDB" id="G4U2D5"/>
<dbReference type="eggNOG" id="ENOG502S3JE">
    <property type="taxonomic scope" value="Eukaryota"/>
</dbReference>
<dbReference type="HOGENOM" id="CLU_049073_0_0_1"/>
<dbReference type="Proteomes" id="UP000007148">
    <property type="component" value="Unassembled WGS sequence"/>
</dbReference>
<proteinExistence type="predicted"/>
<evidence type="ECO:0000313" key="2">
    <source>
        <dbReference type="Proteomes" id="UP000007148"/>
    </source>
</evidence>
<dbReference type="SUPFAM" id="SSF50494">
    <property type="entry name" value="Trypsin-like serine proteases"/>
    <property type="match status" value="1"/>
</dbReference>
<dbReference type="Pfam" id="PF13365">
    <property type="entry name" value="Trypsin_2"/>
    <property type="match status" value="1"/>
</dbReference>
<protein>
    <recommendedName>
        <fullName evidence="3">Serine protease</fullName>
    </recommendedName>
</protein>
<dbReference type="OMA" id="WGVPAEM"/>
<evidence type="ECO:0008006" key="3">
    <source>
        <dbReference type="Google" id="ProtNLM"/>
    </source>
</evidence>
<comment type="caution">
    <text evidence="1">The sequence shown here is derived from an EMBL/GenBank/DDBJ whole genome shotgun (WGS) entry which is preliminary data.</text>
</comment>
<dbReference type="InterPro" id="IPR009003">
    <property type="entry name" value="Peptidase_S1_PA"/>
</dbReference>
<dbReference type="OrthoDB" id="10054765at2759"/>
<accession>G4U2D5</accession>
<name>G4U2D5_SERID</name>
<sequence>MPSKPQHNAISKLDQFLLSKLSDVSSGTNRVATLIHQYESNRGKEIKANLAAEPHPSPSRAVRTTSTACPVVLVAHLARSKTLERVCVSSGFRVETNRGDPCFITCAHTLEELRSTKLVDGPRTASNTLIMTNDGRILEASGCPSSLPRHDLLVLHSKPGVDLPTLPVSPYPAPIGTEVAIHCLHENPLPDEGWTPAFGGLIYRKWFHGHITDYRDFAGNQAKPGTYDVLANVFFSQIPTPGSSGGPIIDIQTGAVVGTIRGSQLDNRLTGIRGWGTSAESIYEMFVLPGIHLHD</sequence>